<reference evidence="1 2" key="1">
    <citation type="submission" date="2019-06" db="EMBL/GenBank/DDBJ databases">
        <title>Wine fermentation using esterase from Monascus purpureus.</title>
        <authorList>
            <person name="Geng C."/>
            <person name="Zhang Y."/>
        </authorList>
    </citation>
    <scope>NUCLEOTIDE SEQUENCE [LARGE SCALE GENOMIC DNA]</scope>
    <source>
        <strain evidence="1">HQ1</strain>
    </source>
</reference>
<dbReference type="Proteomes" id="UP000319663">
    <property type="component" value="Unassembled WGS sequence"/>
</dbReference>
<organism evidence="1 2">
    <name type="scientific">Monascus purpureus</name>
    <name type="common">Red mold</name>
    <name type="synonym">Monascus anka</name>
    <dbReference type="NCBI Taxonomy" id="5098"/>
    <lineage>
        <taxon>Eukaryota</taxon>
        <taxon>Fungi</taxon>
        <taxon>Dikarya</taxon>
        <taxon>Ascomycota</taxon>
        <taxon>Pezizomycotina</taxon>
        <taxon>Eurotiomycetes</taxon>
        <taxon>Eurotiomycetidae</taxon>
        <taxon>Eurotiales</taxon>
        <taxon>Aspergillaceae</taxon>
        <taxon>Monascus</taxon>
    </lineage>
</organism>
<evidence type="ECO:0000313" key="2">
    <source>
        <dbReference type="Proteomes" id="UP000319663"/>
    </source>
</evidence>
<dbReference type="EMBL" id="VIFY01000011">
    <property type="protein sequence ID" value="TQB76228.1"/>
    <property type="molecule type" value="Genomic_DNA"/>
</dbReference>
<accession>A0A507R3F1</accession>
<keyword evidence="2" id="KW-1185">Reference proteome</keyword>
<comment type="caution">
    <text evidence="1">The sequence shown here is derived from an EMBL/GenBank/DDBJ whole genome shotgun (WGS) entry which is preliminary data.</text>
</comment>
<protein>
    <submittedName>
        <fullName evidence="1">Uncharacterized protein</fullName>
    </submittedName>
</protein>
<evidence type="ECO:0000313" key="1">
    <source>
        <dbReference type="EMBL" id="TQB76228.1"/>
    </source>
</evidence>
<gene>
    <name evidence="1" type="ORF">MPDQ_000535</name>
</gene>
<proteinExistence type="predicted"/>
<sequence length="142" mass="15734">MLRRDPSTGRHADDALNAAAARSAGFPSTAVDLIYPVNYLGDDEGNFEAWREVFLLRNQPLLPSMVALVCNADSGVMLLYDVEAKMTRAWRPDGKEEDPLLLSARLPSDIPGPYIEKYKTIFYLITPSGLDDNPEIYAKQSG</sequence>
<dbReference type="AlphaFoldDB" id="A0A507R3F1"/>
<name>A0A507R3F1_MONPU</name>